<dbReference type="EMBL" id="JACHXW010000005">
    <property type="protein sequence ID" value="MBB3151985.1"/>
    <property type="molecule type" value="Genomic_DNA"/>
</dbReference>
<accession>A0A7W5C6C8</accession>
<gene>
    <name evidence="2" type="ORF">FHS16_002031</name>
</gene>
<evidence type="ECO:0000256" key="1">
    <source>
        <dbReference type="SAM" id="MobiDB-lite"/>
    </source>
</evidence>
<evidence type="ECO:0000313" key="3">
    <source>
        <dbReference type="Proteomes" id="UP000518605"/>
    </source>
</evidence>
<keyword evidence="3" id="KW-1185">Reference proteome</keyword>
<proteinExistence type="predicted"/>
<comment type="caution">
    <text evidence="2">The sequence shown here is derived from an EMBL/GenBank/DDBJ whole genome shotgun (WGS) entry which is preliminary data.</text>
</comment>
<feature type="region of interest" description="Disordered" evidence="1">
    <location>
        <begin position="1"/>
        <end position="29"/>
    </location>
</feature>
<reference evidence="2 3" key="1">
    <citation type="submission" date="2020-08" db="EMBL/GenBank/DDBJ databases">
        <title>Genomic Encyclopedia of Type Strains, Phase III (KMG-III): the genomes of soil and plant-associated and newly described type strains.</title>
        <authorList>
            <person name="Whitman W."/>
        </authorList>
    </citation>
    <scope>NUCLEOTIDE SEQUENCE [LARGE SCALE GENOMIC DNA]</scope>
    <source>
        <strain evidence="2 3">CECT 8234</strain>
    </source>
</reference>
<organism evidence="2 3">
    <name type="scientific">Paenibacillus endophyticus</name>
    <dbReference type="NCBI Taxonomy" id="1294268"/>
    <lineage>
        <taxon>Bacteria</taxon>
        <taxon>Bacillati</taxon>
        <taxon>Bacillota</taxon>
        <taxon>Bacilli</taxon>
        <taxon>Bacillales</taxon>
        <taxon>Paenibacillaceae</taxon>
        <taxon>Paenibacillus</taxon>
    </lineage>
</organism>
<name>A0A7W5C6C8_9BACL</name>
<sequence>MFVNKRPSADPNVYVGISSKSEPSQAPAGKENWFALTHVPPLREGEIWTTY</sequence>
<dbReference type="AlphaFoldDB" id="A0A7W5C6C8"/>
<dbReference type="Proteomes" id="UP000518605">
    <property type="component" value="Unassembled WGS sequence"/>
</dbReference>
<evidence type="ECO:0000313" key="2">
    <source>
        <dbReference type="EMBL" id="MBB3151985.1"/>
    </source>
</evidence>
<protein>
    <submittedName>
        <fullName evidence="2">Phytoene dehydrogenase-like protein</fullName>
    </submittedName>
</protein>